<feature type="region of interest" description="Disordered" evidence="1">
    <location>
        <begin position="1"/>
        <end position="20"/>
    </location>
</feature>
<organism evidence="2">
    <name type="scientific">Verrucosispora sp. MS100047</name>
    <dbReference type="NCBI Taxonomy" id="1410949"/>
    <lineage>
        <taxon>Bacteria</taxon>
        <taxon>Bacillati</taxon>
        <taxon>Actinomycetota</taxon>
        <taxon>Actinomycetes</taxon>
        <taxon>Micromonosporales</taxon>
        <taxon>Micromonosporaceae</taxon>
        <taxon>Micromonospora</taxon>
    </lineage>
</organism>
<dbReference type="AlphaFoldDB" id="A0A097CS54"/>
<proteinExistence type="predicted"/>
<sequence>MDDEHTGPQTPAPGADDRLLAPLGELIRAADPPPATAVELAKQSFGLRQVDTELAALVADSALNPVGSAVRAGEQGTLPRLLTFEVEGTDDTPQAVEVEVSGSGRYRRLLGQLHPPGAARIEVRQPGGDAAAPVDADDQGRFVVAAVAVGLMRLTWHRPGRSAIATAWVRLD</sequence>
<protein>
    <submittedName>
        <fullName evidence="2">Uncharacterized protein</fullName>
    </submittedName>
</protein>
<evidence type="ECO:0000256" key="1">
    <source>
        <dbReference type="SAM" id="MobiDB-lite"/>
    </source>
</evidence>
<evidence type="ECO:0000313" key="2">
    <source>
        <dbReference type="EMBL" id="AIS85496.1"/>
    </source>
</evidence>
<reference evidence="2" key="1">
    <citation type="journal article" date="2016" name="Appl. Microbiol. Biotechnol.">
        <title>Anti-MRSA and anti-TB metabolites from marine-derived Verrucosispora sp. MS100047.</title>
        <authorList>
            <person name="Huang P."/>
            <person name="Xie F."/>
            <person name="Ren B."/>
            <person name="Wang Q."/>
            <person name="Wang J."/>
            <person name="Wang Q."/>
            <person name="Abdel-Mageed W.M."/>
            <person name="Liu M."/>
            <person name="Han J."/>
            <person name="Oyeleye A."/>
            <person name="Shen J."/>
            <person name="Song F."/>
            <person name="Dai H."/>
            <person name="Liu X."/>
            <person name="Zhang L."/>
        </authorList>
    </citation>
    <scope>NUCLEOTIDE SEQUENCE</scope>
    <source>
        <strain evidence="2">MS100047</strain>
    </source>
</reference>
<accession>A0A097CS54</accession>
<name>A0A097CS54_9ACTN</name>
<gene>
    <name evidence="2" type="ORF">VASRM7_257</name>
</gene>
<dbReference type="EMBL" id="KF826654">
    <property type="protein sequence ID" value="AIS85496.1"/>
    <property type="molecule type" value="Genomic_DNA"/>
</dbReference>